<reference evidence="3" key="3">
    <citation type="submission" date="2008-04" db="EMBL/GenBank/DDBJ databases">
        <title>Complete sequence of chromosome of Exiguobacterium sibiricum 255-15.</title>
        <authorList>
            <consortium name="US DOE Joint Genome Institute"/>
            <person name="Copeland A."/>
            <person name="Lucas S."/>
            <person name="Lapidus A."/>
            <person name="Glavina del Rio T."/>
            <person name="Dalin E."/>
            <person name="Tice H."/>
            <person name="Bruce D."/>
            <person name="Goodwin L."/>
            <person name="Pitluck S."/>
            <person name="Kiss H."/>
            <person name="Chertkov O."/>
            <person name="Monk C."/>
            <person name="Brettin T."/>
            <person name="Detter J.C."/>
            <person name="Han C."/>
            <person name="Kuske C.R."/>
            <person name="Schmutz J."/>
            <person name="Larimer F."/>
            <person name="Land M."/>
            <person name="Hauser L."/>
            <person name="Kyrpides N."/>
            <person name="Mikhailova N."/>
            <person name="Vishnivetskaya T."/>
            <person name="Rodrigues D.F."/>
            <person name="Gilichinsky D."/>
            <person name="Tiedje J."/>
            <person name="Richardson P."/>
        </authorList>
    </citation>
    <scope>NUCLEOTIDE SEQUENCE [LARGE SCALE GENOMIC DNA]</scope>
    <source>
        <strain evidence="3">DSM 17290 / CIP 109462 / JCM 13490 / 255-15</strain>
    </source>
</reference>
<dbReference type="Gene3D" id="3.60.15.10">
    <property type="entry name" value="Ribonuclease Z/Hydroxyacylglutathione hydrolase-like"/>
    <property type="match status" value="1"/>
</dbReference>
<reference evidence="2 3" key="1">
    <citation type="journal article" date="2006" name="Extremophiles">
        <title>Characterization of Exiguobacterium isolates from the Siberian permafrost. Description of Exiguobacterium sibiricum sp. nov.</title>
        <authorList>
            <person name="Rodrigues D.F."/>
            <person name="Goris J."/>
            <person name="Vishnivetskaya T."/>
            <person name="Gilichinsky D."/>
            <person name="Thomashow M.F."/>
            <person name="Tiedje J.M."/>
        </authorList>
    </citation>
    <scope>NUCLEOTIDE SEQUENCE [LARGE SCALE GENOMIC DNA]</scope>
    <source>
        <strain evidence="3">DSM 17290 / CIP 109462 / JCM 13490 / 255-15</strain>
    </source>
</reference>
<dbReference type="PANTHER" id="PTHR23131">
    <property type="entry name" value="ENDORIBONUCLEASE LACTB2"/>
    <property type="match status" value="1"/>
</dbReference>
<dbReference type="KEGG" id="esi:Exig_0987"/>
<dbReference type="PANTHER" id="PTHR23131:SF4">
    <property type="entry name" value="METALLO-BETA-LACTAMASE SUPERFAMILY POTEIN"/>
    <property type="match status" value="1"/>
</dbReference>
<organism evidence="2 3">
    <name type="scientific">Exiguobacterium sibiricum (strain DSM 17290 / CCUG 55495 / CIP 109462 / JCM 13490 / 255-15)</name>
    <dbReference type="NCBI Taxonomy" id="262543"/>
    <lineage>
        <taxon>Bacteria</taxon>
        <taxon>Bacillati</taxon>
        <taxon>Bacillota</taxon>
        <taxon>Bacilli</taxon>
        <taxon>Bacillales</taxon>
        <taxon>Bacillales Family XII. Incertae Sedis</taxon>
        <taxon>Exiguobacterium</taxon>
    </lineage>
</organism>
<dbReference type="Pfam" id="PF00753">
    <property type="entry name" value="Lactamase_B"/>
    <property type="match status" value="1"/>
</dbReference>
<dbReference type="eggNOG" id="COG0491">
    <property type="taxonomic scope" value="Bacteria"/>
</dbReference>
<dbReference type="RefSeq" id="WP_012369890.1">
    <property type="nucleotide sequence ID" value="NC_010556.1"/>
</dbReference>
<dbReference type="Proteomes" id="UP000001681">
    <property type="component" value="Chromosome"/>
</dbReference>
<dbReference type="OrthoDB" id="9761531at2"/>
<sequence>MRQEDEIFTLPIPTPFPVGDINCYVLRTDSENILIDCGPDTEQAWQAMQDGLQKIGLTVSMLDKVIVTHHHADHAGLAYRFSEQGIPIYGHARLRPYLEQDQAFLSRGDDFLQRLALSFGVPDDIRALLPSYLSALKWLGKGQLDYVLQEGDAITASGAYRIIELPGHASDQIGILSQSGVLFAADHLLARVEPNPLLEQPQPGDQSDMKRPVLAYMRSLRKLQGEQIQIAYTGHGEPIRDVPSLIEERLLQRKARGEQLLKHITGSKTLFELAQVTYGNRLKKSFPLVMSEMKARLDYLVASGQIVVEKQDGILRYTRKGSAHESHQ</sequence>
<name>B1YM80_EXIS2</name>
<dbReference type="STRING" id="262543.Exig_0987"/>
<dbReference type="SUPFAM" id="SSF56281">
    <property type="entry name" value="Metallo-hydrolase/oxidoreductase"/>
    <property type="match status" value="1"/>
</dbReference>
<dbReference type="AlphaFoldDB" id="B1YM80"/>
<evidence type="ECO:0000259" key="1">
    <source>
        <dbReference type="SMART" id="SM00849"/>
    </source>
</evidence>
<evidence type="ECO:0000313" key="2">
    <source>
        <dbReference type="EMBL" id="ACB60467.1"/>
    </source>
</evidence>
<dbReference type="SMART" id="SM00849">
    <property type="entry name" value="Lactamase_B"/>
    <property type="match status" value="1"/>
</dbReference>
<reference evidence="2 3" key="2">
    <citation type="journal article" date="2008" name="BMC Genomics">
        <title>Architecture of thermal adaptation in an Exiguobacterium sibiricum strain isolated from 3 million year old permafrost: a genome and transcriptome approach.</title>
        <authorList>
            <person name="Rodrigues D.F."/>
            <person name="Ivanova N."/>
            <person name="He Z."/>
            <person name="Huebner M."/>
            <person name="Zhou J."/>
            <person name="Tiedje J.M."/>
        </authorList>
    </citation>
    <scope>NUCLEOTIDE SEQUENCE [LARGE SCALE GENOMIC DNA]</scope>
    <source>
        <strain evidence="3">DSM 17290 / CIP 109462 / JCM 13490 / 255-15</strain>
    </source>
</reference>
<feature type="domain" description="Metallo-beta-lactamase" evidence="1">
    <location>
        <begin position="20"/>
        <end position="235"/>
    </location>
</feature>
<dbReference type="InterPro" id="IPR001279">
    <property type="entry name" value="Metallo-B-lactamas"/>
</dbReference>
<proteinExistence type="predicted"/>
<protein>
    <submittedName>
        <fullName evidence="2">Beta-lactamase domain protein</fullName>
    </submittedName>
</protein>
<dbReference type="InterPro" id="IPR036866">
    <property type="entry name" value="RibonucZ/Hydroxyglut_hydro"/>
</dbReference>
<dbReference type="EMBL" id="CP001022">
    <property type="protein sequence ID" value="ACB60467.1"/>
    <property type="molecule type" value="Genomic_DNA"/>
</dbReference>
<accession>B1YM80</accession>
<gene>
    <name evidence="2" type="ordered locus">Exig_0987</name>
</gene>
<dbReference type="InterPro" id="IPR050662">
    <property type="entry name" value="Sec-metab_biosynth-thioest"/>
</dbReference>
<keyword evidence="3" id="KW-1185">Reference proteome</keyword>
<evidence type="ECO:0000313" key="3">
    <source>
        <dbReference type="Proteomes" id="UP000001681"/>
    </source>
</evidence>
<dbReference type="HOGENOM" id="CLU_048478_0_2_9"/>